<keyword evidence="3 7" id="KW-0812">Transmembrane</keyword>
<reference evidence="8 9" key="1">
    <citation type="journal article" date="2018" name="Mol. Biol. Evol.">
        <title>Analysis of the draft genome of the red seaweed Gracilariopsis chorda provides insights into genome size evolution in Rhodophyta.</title>
        <authorList>
            <person name="Lee J."/>
            <person name="Yang E.C."/>
            <person name="Graf L."/>
            <person name="Yang J.H."/>
            <person name="Qiu H."/>
            <person name="Zel Zion U."/>
            <person name="Chan C.X."/>
            <person name="Stephens T.G."/>
            <person name="Weber A.P.M."/>
            <person name="Boo G.H."/>
            <person name="Boo S.M."/>
            <person name="Kim K.M."/>
            <person name="Shin Y."/>
            <person name="Jung M."/>
            <person name="Lee S.J."/>
            <person name="Yim H.S."/>
            <person name="Lee J.H."/>
            <person name="Bhattacharya D."/>
            <person name="Yoon H.S."/>
        </authorList>
    </citation>
    <scope>NUCLEOTIDE SEQUENCE [LARGE SCALE GENOMIC DNA]</scope>
    <source>
        <strain evidence="8 9">SKKU-2015</strain>
        <tissue evidence="8">Whole body</tissue>
    </source>
</reference>
<sequence>MEYIRAFKLLTREARAYLHNIVPLARETLQSSFTTAYLIARLIYAIARPLVALLINLYYILLPTFTFLLRTLWNTFCRQPPRVLAIEAGAALAITALLLLERRFRFFHRFYSFYAVTSSRVAGTYRKFLSEVRTKSKLAALSIPHMIFLVVVFGFHSTIGKSISSWIQGPTLLLYSCVRPAIRTIFLLYTVEIDEGRKADPTNPSTPPRPSSQEPGTRVSGDRALRNRRLGFGSDHKRGISGARRIEKPGASRRANAANEAENSNDSARPLLADSTRGESFNSVPNQDKAELKALRSWVVFGIAWGCRSLSWYFCPQLLEHFVTSFDILLFYFFVWAELELTKGAEVLYSIIARTSRSRLRKPRGEGVQKLNIFLRLLVAAGILKDDQTSDLFGFAAESGLTLLGTIFLITPRMLTFVGTVAIGLMMPAYLTIAVIEAGDPKGLYRYNWLSYWSVLSLIEAAYTAASNRLGWLPLWYHVKMCVVMWLQLPYFRGASTLLDRMMGQVGSTLSSVKRQVVTPRKRKRA</sequence>
<feature type="transmembrane region" description="Helical" evidence="7">
    <location>
        <begin position="472"/>
        <end position="492"/>
    </location>
</feature>
<dbReference type="PANTHER" id="PTHR12300:SF161">
    <property type="entry name" value="RECEPTOR EXPRESSION-ENHANCING PROTEIN"/>
    <property type="match status" value="1"/>
</dbReference>
<organism evidence="8 9">
    <name type="scientific">Gracilariopsis chorda</name>
    <dbReference type="NCBI Taxonomy" id="448386"/>
    <lineage>
        <taxon>Eukaryota</taxon>
        <taxon>Rhodophyta</taxon>
        <taxon>Florideophyceae</taxon>
        <taxon>Rhodymeniophycidae</taxon>
        <taxon>Gracilariales</taxon>
        <taxon>Gracilariaceae</taxon>
        <taxon>Gracilariopsis</taxon>
    </lineage>
</organism>
<dbReference type="Proteomes" id="UP000247409">
    <property type="component" value="Unassembled WGS sequence"/>
</dbReference>
<feature type="transmembrane region" description="Helical" evidence="7">
    <location>
        <begin position="138"/>
        <end position="160"/>
    </location>
</feature>
<feature type="region of interest" description="Disordered" evidence="6">
    <location>
        <begin position="197"/>
        <end position="283"/>
    </location>
</feature>
<feature type="transmembrane region" description="Helical" evidence="7">
    <location>
        <begin position="42"/>
        <end position="62"/>
    </location>
</feature>
<evidence type="ECO:0000256" key="6">
    <source>
        <dbReference type="SAM" id="MobiDB-lite"/>
    </source>
</evidence>
<keyword evidence="9" id="KW-1185">Reference proteome</keyword>
<name>A0A2V3ITW0_9FLOR</name>
<feature type="transmembrane region" description="Helical" evidence="7">
    <location>
        <begin position="82"/>
        <end position="100"/>
    </location>
</feature>
<dbReference type="AlphaFoldDB" id="A0A2V3ITW0"/>
<evidence type="ECO:0000256" key="1">
    <source>
        <dbReference type="ARBA" id="ARBA00004141"/>
    </source>
</evidence>
<dbReference type="InterPro" id="IPR004345">
    <property type="entry name" value="TB2_DP1_HVA22"/>
</dbReference>
<dbReference type="OrthoDB" id="10009287at2759"/>
<evidence type="ECO:0000313" key="8">
    <source>
        <dbReference type="EMBL" id="PXF44550.1"/>
    </source>
</evidence>
<evidence type="ECO:0000256" key="7">
    <source>
        <dbReference type="SAM" id="Phobius"/>
    </source>
</evidence>
<dbReference type="PANTHER" id="PTHR12300">
    <property type="entry name" value="HVA22-LIKE PROTEINS"/>
    <property type="match status" value="1"/>
</dbReference>
<evidence type="ECO:0000256" key="2">
    <source>
        <dbReference type="ARBA" id="ARBA00008573"/>
    </source>
</evidence>
<proteinExistence type="inferred from homology"/>
<evidence type="ECO:0000256" key="5">
    <source>
        <dbReference type="ARBA" id="ARBA00023136"/>
    </source>
</evidence>
<keyword evidence="5 7" id="KW-0472">Membrane</keyword>
<dbReference type="GO" id="GO:0016020">
    <property type="term" value="C:membrane"/>
    <property type="evidence" value="ECO:0007669"/>
    <property type="project" value="UniProtKB-SubCell"/>
</dbReference>
<feature type="compositionally biased region" description="Low complexity" evidence="6">
    <location>
        <begin position="252"/>
        <end position="269"/>
    </location>
</feature>
<dbReference type="Pfam" id="PF03134">
    <property type="entry name" value="TB2_DP1_HVA22"/>
    <property type="match status" value="1"/>
</dbReference>
<dbReference type="EMBL" id="NBIV01000088">
    <property type="protein sequence ID" value="PXF44550.1"/>
    <property type="molecule type" value="Genomic_DNA"/>
</dbReference>
<feature type="compositionally biased region" description="Basic and acidic residues" evidence="6">
    <location>
        <begin position="234"/>
        <end position="250"/>
    </location>
</feature>
<gene>
    <name evidence="8" type="ORF">BWQ96_05728</name>
</gene>
<comment type="subcellular location">
    <subcellularLocation>
        <location evidence="1">Membrane</location>
        <topology evidence="1">Multi-pass membrane protein</topology>
    </subcellularLocation>
</comment>
<feature type="transmembrane region" description="Helical" evidence="7">
    <location>
        <begin position="449"/>
        <end position="466"/>
    </location>
</feature>
<evidence type="ECO:0000256" key="4">
    <source>
        <dbReference type="ARBA" id="ARBA00022989"/>
    </source>
</evidence>
<evidence type="ECO:0000256" key="3">
    <source>
        <dbReference type="ARBA" id="ARBA00022692"/>
    </source>
</evidence>
<accession>A0A2V3ITW0</accession>
<comment type="similarity">
    <text evidence="2">Belongs to the DP1 family.</text>
</comment>
<evidence type="ECO:0000313" key="9">
    <source>
        <dbReference type="Proteomes" id="UP000247409"/>
    </source>
</evidence>
<protein>
    <submittedName>
        <fullName evidence="8">Protein HVA22</fullName>
    </submittedName>
</protein>
<keyword evidence="4 7" id="KW-1133">Transmembrane helix</keyword>
<feature type="transmembrane region" description="Helical" evidence="7">
    <location>
        <begin position="417"/>
        <end position="437"/>
    </location>
</feature>
<comment type="caution">
    <text evidence="8">The sequence shown here is derived from an EMBL/GenBank/DDBJ whole genome shotgun (WGS) entry which is preliminary data.</text>
</comment>